<feature type="signal peptide" evidence="4">
    <location>
        <begin position="1"/>
        <end position="26"/>
    </location>
</feature>
<dbReference type="InterPro" id="IPR007253">
    <property type="entry name" value="Cell_wall-bd_2"/>
</dbReference>
<feature type="chain" id="PRO_5039105599" evidence="4">
    <location>
        <begin position="27"/>
        <end position="709"/>
    </location>
</feature>
<keyword evidence="2" id="KW-0378">Hydrolase</keyword>
<name>A0A9D1I5B9_9FIRM</name>
<reference evidence="5" key="1">
    <citation type="submission" date="2020-10" db="EMBL/GenBank/DDBJ databases">
        <authorList>
            <person name="Gilroy R."/>
        </authorList>
    </citation>
    <scope>NUCLEOTIDE SEQUENCE</scope>
    <source>
        <strain evidence="5">11300</strain>
    </source>
</reference>
<evidence type="ECO:0000256" key="1">
    <source>
        <dbReference type="ARBA" id="ARBA00010646"/>
    </source>
</evidence>
<reference evidence="5" key="2">
    <citation type="journal article" date="2021" name="PeerJ">
        <title>Extensive microbial diversity within the chicken gut microbiome revealed by metagenomics and culture.</title>
        <authorList>
            <person name="Gilroy R."/>
            <person name="Ravi A."/>
            <person name="Getino M."/>
            <person name="Pursley I."/>
            <person name="Horton D.L."/>
            <person name="Alikhan N.F."/>
            <person name="Baker D."/>
            <person name="Gharbi K."/>
            <person name="Hall N."/>
            <person name="Watson M."/>
            <person name="Adriaenssens E.M."/>
            <person name="Foster-Nyarko E."/>
            <person name="Jarju S."/>
            <person name="Secka A."/>
            <person name="Antonio M."/>
            <person name="Oren A."/>
            <person name="Chaudhuri R.R."/>
            <person name="La Ragione R."/>
            <person name="Hildebrand F."/>
            <person name="Pallen M.J."/>
        </authorList>
    </citation>
    <scope>NUCLEOTIDE SEQUENCE</scope>
    <source>
        <strain evidence="5">11300</strain>
    </source>
</reference>
<dbReference type="SUPFAM" id="SSF51445">
    <property type="entry name" value="(Trans)glycosidases"/>
    <property type="match status" value="1"/>
</dbReference>
<organism evidence="5 6">
    <name type="scientific">Candidatus Fimisoma avicola</name>
    <dbReference type="NCBI Taxonomy" id="2840826"/>
    <lineage>
        <taxon>Bacteria</taxon>
        <taxon>Bacillati</taxon>
        <taxon>Bacillota</taxon>
        <taxon>Clostridia</taxon>
        <taxon>Eubacteriales</taxon>
        <taxon>Candidatus Fimisoma</taxon>
    </lineage>
</organism>
<dbReference type="Gene3D" id="3.20.20.80">
    <property type="entry name" value="Glycosidases"/>
    <property type="match status" value="1"/>
</dbReference>
<comment type="similarity">
    <text evidence="1">Belongs to the glycosyl hydrolase 25 family.</text>
</comment>
<evidence type="ECO:0000256" key="4">
    <source>
        <dbReference type="SAM" id="SignalP"/>
    </source>
</evidence>
<evidence type="ECO:0000313" key="5">
    <source>
        <dbReference type="EMBL" id="HIU28092.1"/>
    </source>
</evidence>
<dbReference type="GO" id="GO:0016998">
    <property type="term" value="P:cell wall macromolecule catabolic process"/>
    <property type="evidence" value="ECO:0007669"/>
    <property type="project" value="InterPro"/>
</dbReference>
<dbReference type="Gene3D" id="3.40.50.12090">
    <property type="match status" value="2"/>
</dbReference>
<dbReference type="PROSITE" id="PS51904">
    <property type="entry name" value="GLYCOSYL_HYDROL_F25_2"/>
    <property type="match status" value="1"/>
</dbReference>
<dbReference type="InterPro" id="IPR018077">
    <property type="entry name" value="Glyco_hydro_fam25_subgr"/>
</dbReference>
<dbReference type="InterPro" id="IPR017853">
    <property type="entry name" value="GH"/>
</dbReference>
<comment type="caution">
    <text evidence="5">The sequence shown here is derived from an EMBL/GenBank/DDBJ whole genome shotgun (WGS) entry which is preliminary data.</text>
</comment>
<accession>A0A9D1I5B9</accession>
<sequence>MKKKIAFILTLILMFTLVTQSSFAFAFSSTSPYTGQTYQHNDRFSDRIVVNGIDVSQWQGTINWDKVKADGIDFAIIRAGGRFFVSGDLYFDDNFYQNIKAAQDAGIMVGVYYFSQAVTTAEAREEANWVLDYIEGYDLQLPIYMDYEMSSDPSGRINNLSKATRTANAKAFCSVIEAAGYETGVYSNLNFLNNSIDGAQLSGLYNMWAAQYNYRCQYASDYIMWQYSSDGSVDGISGRTDMNFMYLEEKPAATQARSIANCQITVAEAVYDGEANYEPEVTVTYNGAELTEGVDYELGYINNREVGTAYVCVKGTGQYADYQTAAFEILRGKIPIETLEVQLEYDMTLFNGKEKTPKVTIAGLEQGKDFSVTYSNNIYAGTASVTIVGTRAYGGTVVKTFKIERQTGSGPLFDGAMKIRVNGNNRYDTSIQSAEALKITLCTESFDNIIVASGESFADALSGSYLAMMKSAPILLVNQYNEQLVKEYIAQNLNADGCVYILGGEGAISKKFEENLGTINIKRLGGKTRFDTNLEILKEAGSDGEELLICQGLDFADALAVSSSKKPILLVDDELNENQIGYLKQLSTSRFYLIGGPSVVSNNVGNELEKMGKDVKRIYGDNRYETSVEVAKEFFPQKVETVVLVCSVDFPDGLSGGPLATSLDAPILLVNDTNTNNAEKYVDLVSAEKAAVIGGSLIISDNTVNSIMN</sequence>
<evidence type="ECO:0000256" key="3">
    <source>
        <dbReference type="ARBA" id="ARBA00023295"/>
    </source>
</evidence>
<dbReference type="InterPro" id="IPR002053">
    <property type="entry name" value="Glyco_hydro_25"/>
</dbReference>
<evidence type="ECO:0000256" key="2">
    <source>
        <dbReference type="ARBA" id="ARBA00022801"/>
    </source>
</evidence>
<protein>
    <submittedName>
        <fullName evidence="5">Cell wall-binding repeat-containing protein</fullName>
    </submittedName>
</protein>
<dbReference type="EMBL" id="DVMO01000103">
    <property type="protein sequence ID" value="HIU28092.1"/>
    <property type="molecule type" value="Genomic_DNA"/>
</dbReference>
<dbReference type="PANTHER" id="PTHR30032">
    <property type="entry name" value="N-ACETYLMURAMOYL-L-ALANINE AMIDASE-RELATED"/>
    <property type="match status" value="1"/>
</dbReference>
<keyword evidence="4" id="KW-0732">Signal</keyword>
<dbReference type="CDD" id="cd06414">
    <property type="entry name" value="GH25_LytC-like"/>
    <property type="match status" value="1"/>
</dbReference>
<dbReference type="Pfam" id="PF04122">
    <property type="entry name" value="CW_binding_2"/>
    <property type="match status" value="3"/>
</dbReference>
<dbReference type="SMART" id="SM00641">
    <property type="entry name" value="Glyco_25"/>
    <property type="match status" value="1"/>
</dbReference>
<proteinExistence type="inferred from homology"/>
<dbReference type="Proteomes" id="UP000824091">
    <property type="component" value="Unassembled WGS sequence"/>
</dbReference>
<dbReference type="PANTHER" id="PTHR30032:SF8">
    <property type="entry name" value="GERMINATION-SPECIFIC N-ACETYLMURAMOYL-L-ALANINE AMIDASE"/>
    <property type="match status" value="1"/>
</dbReference>
<dbReference type="GO" id="GO:0009253">
    <property type="term" value="P:peptidoglycan catabolic process"/>
    <property type="evidence" value="ECO:0007669"/>
    <property type="project" value="InterPro"/>
</dbReference>
<evidence type="ECO:0000313" key="6">
    <source>
        <dbReference type="Proteomes" id="UP000824091"/>
    </source>
</evidence>
<dbReference type="Pfam" id="PF01183">
    <property type="entry name" value="Glyco_hydro_25"/>
    <property type="match status" value="1"/>
</dbReference>
<keyword evidence="3" id="KW-0326">Glycosidase</keyword>
<dbReference type="AlphaFoldDB" id="A0A9D1I5B9"/>
<dbReference type="InterPro" id="IPR051922">
    <property type="entry name" value="Bact_Sporulation_Assoc"/>
</dbReference>
<dbReference type="GO" id="GO:0003796">
    <property type="term" value="F:lysozyme activity"/>
    <property type="evidence" value="ECO:0007669"/>
    <property type="project" value="InterPro"/>
</dbReference>
<gene>
    <name evidence="5" type="ORF">IAD16_06925</name>
</gene>